<dbReference type="AlphaFoldDB" id="A0AAD2JMY0"/>
<gene>
    <name evidence="1" type="ORF">CYCCA115_LOCUS21230</name>
</gene>
<dbReference type="Proteomes" id="UP001295423">
    <property type="component" value="Unassembled WGS sequence"/>
</dbReference>
<reference evidence="1" key="1">
    <citation type="submission" date="2023-08" db="EMBL/GenBank/DDBJ databases">
        <authorList>
            <person name="Audoor S."/>
            <person name="Bilcke G."/>
        </authorList>
    </citation>
    <scope>NUCLEOTIDE SEQUENCE</scope>
</reference>
<dbReference type="EMBL" id="CAKOGP040002212">
    <property type="protein sequence ID" value="CAJ1965637.1"/>
    <property type="molecule type" value="Genomic_DNA"/>
</dbReference>
<sequence>MPIGLKWAYKSTLLFGEPKDERAQNYRTYGASGPDQSKALFFSKKRKSTVFWRPMQARSNAATTKYVRDTPALQAPRSSIPPIVKETAQNSMVFAPAHMPQEDFFGELKKHRFVISPPGNGLDTHATWERNVTDRTAESRADILERLKANGRRQSQAQDQSSIIYSQLLQTPVNTPQQQYQSPSIMPNSSYINALVRSLYDESQEPNIVTLSGSQPEIRSPHAFDLQSEPTSLFTRSANTWGGQFNPDHFQRNAFAMMSASPVNVENAAFAAMTAASHHKYEKNEKRSDGINKKLHWVNGSHVDETITYNQYTIYTAVLAPTTESPEIKQAILQQSVNSIKQSRQRQQWNTRWIS</sequence>
<accession>A0AAD2JMY0</accession>
<proteinExistence type="predicted"/>
<evidence type="ECO:0000313" key="2">
    <source>
        <dbReference type="Proteomes" id="UP001295423"/>
    </source>
</evidence>
<keyword evidence="2" id="KW-1185">Reference proteome</keyword>
<name>A0AAD2JMY0_9STRA</name>
<organism evidence="1 2">
    <name type="scientific">Cylindrotheca closterium</name>
    <dbReference type="NCBI Taxonomy" id="2856"/>
    <lineage>
        <taxon>Eukaryota</taxon>
        <taxon>Sar</taxon>
        <taxon>Stramenopiles</taxon>
        <taxon>Ochrophyta</taxon>
        <taxon>Bacillariophyta</taxon>
        <taxon>Bacillariophyceae</taxon>
        <taxon>Bacillariophycidae</taxon>
        <taxon>Bacillariales</taxon>
        <taxon>Bacillariaceae</taxon>
        <taxon>Cylindrotheca</taxon>
    </lineage>
</organism>
<comment type="caution">
    <text evidence="1">The sequence shown here is derived from an EMBL/GenBank/DDBJ whole genome shotgun (WGS) entry which is preliminary data.</text>
</comment>
<protein>
    <submittedName>
        <fullName evidence="1">Uncharacterized protein</fullName>
    </submittedName>
</protein>
<evidence type="ECO:0000313" key="1">
    <source>
        <dbReference type="EMBL" id="CAJ1965637.1"/>
    </source>
</evidence>